<gene>
    <name evidence="1" type="ORF">WKW80_18020</name>
</gene>
<organism evidence="1 2">
    <name type="scientific">Variovorax humicola</name>
    <dbReference type="NCBI Taxonomy" id="1769758"/>
    <lineage>
        <taxon>Bacteria</taxon>
        <taxon>Pseudomonadati</taxon>
        <taxon>Pseudomonadota</taxon>
        <taxon>Betaproteobacteria</taxon>
        <taxon>Burkholderiales</taxon>
        <taxon>Comamonadaceae</taxon>
        <taxon>Variovorax</taxon>
    </lineage>
</organism>
<proteinExistence type="predicted"/>
<dbReference type="RefSeq" id="WP_340364935.1">
    <property type="nucleotide sequence ID" value="NZ_JBBKZV010000010.1"/>
</dbReference>
<accession>A0ABU8W1G5</accession>
<dbReference type="Proteomes" id="UP001363010">
    <property type="component" value="Unassembled WGS sequence"/>
</dbReference>
<reference evidence="1 2" key="1">
    <citation type="submission" date="2024-03" db="EMBL/GenBank/DDBJ databases">
        <title>Novel species of the genus Variovorax.</title>
        <authorList>
            <person name="Liu Q."/>
            <person name="Xin Y.-H."/>
        </authorList>
    </citation>
    <scope>NUCLEOTIDE SEQUENCE [LARGE SCALE GENOMIC DNA]</scope>
    <source>
        <strain evidence="1 2">KACC 18501</strain>
    </source>
</reference>
<keyword evidence="2" id="KW-1185">Reference proteome</keyword>
<sequence length="158" mass="16865">MLAVVLAVTVYVSRIAPFLAGDFLSDLAWKYSALLSLPLAWLVLKLGQRDRLIKGPRIVVVPLALYFIVARLVLGIPNVCVDLGDYPHASEVVTVDSVRASNVTCQKDAGVDLAGYSEFSFDLCVPQALAATLQPGDKLRVEGKAGLGGLLATDQVKL</sequence>
<comment type="caution">
    <text evidence="1">The sequence shown here is derived from an EMBL/GenBank/DDBJ whole genome shotgun (WGS) entry which is preliminary data.</text>
</comment>
<dbReference type="EMBL" id="JBBKZV010000010">
    <property type="protein sequence ID" value="MEJ8823901.1"/>
    <property type="molecule type" value="Genomic_DNA"/>
</dbReference>
<protein>
    <submittedName>
        <fullName evidence="1">Uncharacterized protein</fullName>
    </submittedName>
</protein>
<evidence type="ECO:0000313" key="2">
    <source>
        <dbReference type="Proteomes" id="UP001363010"/>
    </source>
</evidence>
<name>A0ABU8W1G5_9BURK</name>
<evidence type="ECO:0000313" key="1">
    <source>
        <dbReference type="EMBL" id="MEJ8823901.1"/>
    </source>
</evidence>